<name>A0AAE0C2B3_9CHLO</name>
<gene>
    <name evidence="1" type="ORF">CYMTET_44425</name>
</gene>
<dbReference type="Proteomes" id="UP001190700">
    <property type="component" value="Unassembled WGS sequence"/>
</dbReference>
<protein>
    <submittedName>
        <fullName evidence="1">Uncharacterized protein</fullName>
    </submittedName>
</protein>
<sequence length="68" mass="7871">MLPTPTLFAACWKNINSRGGLIWKTWAHASVTKTMKKNQKKRLRYNQANDMVLKQAAQYKPENLATHQ</sequence>
<dbReference type="AlphaFoldDB" id="A0AAE0C2B3"/>
<organism evidence="1 2">
    <name type="scientific">Cymbomonas tetramitiformis</name>
    <dbReference type="NCBI Taxonomy" id="36881"/>
    <lineage>
        <taxon>Eukaryota</taxon>
        <taxon>Viridiplantae</taxon>
        <taxon>Chlorophyta</taxon>
        <taxon>Pyramimonadophyceae</taxon>
        <taxon>Pyramimonadales</taxon>
        <taxon>Pyramimonadaceae</taxon>
        <taxon>Cymbomonas</taxon>
    </lineage>
</organism>
<keyword evidence="2" id="KW-1185">Reference proteome</keyword>
<reference evidence="1 2" key="1">
    <citation type="journal article" date="2015" name="Genome Biol. Evol.">
        <title>Comparative Genomics of a Bacterivorous Green Alga Reveals Evolutionary Causalities and Consequences of Phago-Mixotrophic Mode of Nutrition.</title>
        <authorList>
            <person name="Burns J.A."/>
            <person name="Paasch A."/>
            <person name="Narechania A."/>
            <person name="Kim E."/>
        </authorList>
    </citation>
    <scope>NUCLEOTIDE SEQUENCE [LARGE SCALE GENOMIC DNA]</scope>
    <source>
        <strain evidence="1 2">PLY_AMNH</strain>
    </source>
</reference>
<accession>A0AAE0C2B3</accession>
<dbReference type="EMBL" id="LGRX02030158">
    <property type="protein sequence ID" value="KAK3246027.1"/>
    <property type="molecule type" value="Genomic_DNA"/>
</dbReference>
<evidence type="ECO:0000313" key="1">
    <source>
        <dbReference type="EMBL" id="KAK3246027.1"/>
    </source>
</evidence>
<proteinExistence type="predicted"/>
<comment type="caution">
    <text evidence="1">The sequence shown here is derived from an EMBL/GenBank/DDBJ whole genome shotgun (WGS) entry which is preliminary data.</text>
</comment>
<evidence type="ECO:0000313" key="2">
    <source>
        <dbReference type="Proteomes" id="UP001190700"/>
    </source>
</evidence>